<comment type="caution">
    <text evidence="2">The sequence shown here is derived from an EMBL/GenBank/DDBJ whole genome shotgun (WGS) entry which is preliminary data.</text>
</comment>
<proteinExistence type="inferred from homology"/>
<dbReference type="HAMAP" id="MF_00691">
    <property type="entry name" value="PxpA"/>
    <property type="match status" value="1"/>
</dbReference>
<comment type="subunit">
    <text evidence="1">Forms a complex composed of PxpA, PxpB and PxpC.</text>
</comment>
<dbReference type="CDD" id="cd10787">
    <property type="entry name" value="LamB_YcsF_like"/>
    <property type="match status" value="1"/>
</dbReference>
<sequence>MSRTIDVNSDLGESFGQWRMGDDEQMLRAVSSANVACGFHGGDPTTMLETCRIAAASGVVIGAHPSFPDLVGFGRRHLRVSPAELAADTVYQLGALAGVATAASTAMRYVKPHGAMYAAVAADPDLAQAFVRAVAAFDSRLAVLGMPGSEVERAADAAGLRFVAEAFADRGYLASGHLAPRDAPGALVTDPEAAAARVLRMVADGEVEAVGGGTVRIAAESVCVHGDTPGAVGIARAVRAALADAGIPVGSFA</sequence>
<gene>
    <name evidence="1" type="primary">pxpA</name>
    <name evidence="2" type="ORF">ARHIZOSPH14_21690</name>
</gene>
<evidence type="ECO:0000313" key="2">
    <source>
        <dbReference type="EMBL" id="GLI27927.1"/>
    </source>
</evidence>
<reference evidence="2" key="1">
    <citation type="submission" date="2022-12" db="EMBL/GenBank/DDBJ databases">
        <title>Reference genome sequencing for broad-spectrum identification of bacterial and archaeal isolates by mass spectrometry.</title>
        <authorList>
            <person name="Sekiguchi Y."/>
            <person name="Tourlousse D.M."/>
        </authorList>
    </citation>
    <scope>NUCLEOTIDE SEQUENCE</scope>
    <source>
        <strain evidence="2">14</strain>
    </source>
</reference>
<evidence type="ECO:0000256" key="1">
    <source>
        <dbReference type="HAMAP-Rule" id="MF_00691"/>
    </source>
</evidence>
<protein>
    <recommendedName>
        <fullName evidence="1">5-oxoprolinase subunit A</fullName>
        <shortName evidence="1">5-OPase subunit A</shortName>
        <ecNumber evidence="1">3.5.2.9</ecNumber>
    </recommendedName>
    <alternativeName>
        <fullName evidence="1">5-oxoprolinase (ATP-hydrolyzing) subunit A</fullName>
    </alternativeName>
</protein>
<dbReference type="SUPFAM" id="SSF88713">
    <property type="entry name" value="Glycoside hydrolase/deacetylase"/>
    <property type="match status" value="1"/>
</dbReference>
<dbReference type="EMBL" id="BSDP01000001">
    <property type="protein sequence ID" value="GLI27927.1"/>
    <property type="molecule type" value="Genomic_DNA"/>
</dbReference>
<comment type="similarity">
    <text evidence="1">Belongs to the LamB/PxpA family.</text>
</comment>
<dbReference type="InterPro" id="IPR011330">
    <property type="entry name" value="Glyco_hydro/deAcase_b/a-brl"/>
</dbReference>
<keyword evidence="1" id="KW-0067">ATP-binding</keyword>
<keyword evidence="1" id="KW-0378">Hydrolase</keyword>
<dbReference type="Proteomes" id="UP001144396">
    <property type="component" value="Unassembled WGS sequence"/>
</dbReference>
<keyword evidence="3" id="KW-1185">Reference proteome</keyword>
<dbReference type="EC" id="3.5.2.9" evidence="1"/>
<dbReference type="AlphaFoldDB" id="A0A9W6CWM5"/>
<dbReference type="NCBIfam" id="NF003814">
    <property type="entry name" value="PRK05406.1-3"/>
    <property type="match status" value="1"/>
</dbReference>
<dbReference type="Gene3D" id="3.20.20.370">
    <property type="entry name" value="Glycoside hydrolase/deacetylase"/>
    <property type="match status" value="1"/>
</dbReference>
<evidence type="ECO:0000313" key="3">
    <source>
        <dbReference type="Proteomes" id="UP001144396"/>
    </source>
</evidence>
<dbReference type="PANTHER" id="PTHR30292:SF0">
    <property type="entry name" value="5-OXOPROLINASE SUBUNIT A"/>
    <property type="match status" value="1"/>
</dbReference>
<accession>A0A9W6CWM5</accession>
<comment type="catalytic activity">
    <reaction evidence="1">
        <text>5-oxo-L-proline + ATP + 2 H2O = L-glutamate + ADP + phosphate + H(+)</text>
        <dbReference type="Rhea" id="RHEA:10348"/>
        <dbReference type="ChEBI" id="CHEBI:15377"/>
        <dbReference type="ChEBI" id="CHEBI:15378"/>
        <dbReference type="ChEBI" id="CHEBI:29985"/>
        <dbReference type="ChEBI" id="CHEBI:30616"/>
        <dbReference type="ChEBI" id="CHEBI:43474"/>
        <dbReference type="ChEBI" id="CHEBI:58402"/>
        <dbReference type="ChEBI" id="CHEBI:456216"/>
        <dbReference type="EC" id="3.5.2.9"/>
    </reaction>
</comment>
<dbReference type="GO" id="GO:0005524">
    <property type="term" value="F:ATP binding"/>
    <property type="evidence" value="ECO:0007669"/>
    <property type="project" value="UniProtKB-UniRule"/>
</dbReference>
<dbReference type="GO" id="GO:0017168">
    <property type="term" value="F:5-oxoprolinase (ATP-hydrolyzing) activity"/>
    <property type="evidence" value="ECO:0007669"/>
    <property type="project" value="UniProtKB-UniRule"/>
</dbReference>
<comment type="function">
    <text evidence="1">Catalyzes the cleavage of 5-oxoproline to form L-glutamate coupled to the hydrolysis of ATP to ADP and inorganic phosphate.</text>
</comment>
<dbReference type="NCBIfam" id="NF003816">
    <property type="entry name" value="PRK05406.1-5"/>
    <property type="match status" value="1"/>
</dbReference>
<organism evidence="2 3">
    <name type="scientific">Agromyces rhizosphaerae</name>
    <dbReference type="NCBI Taxonomy" id="88374"/>
    <lineage>
        <taxon>Bacteria</taxon>
        <taxon>Bacillati</taxon>
        <taxon>Actinomycetota</taxon>
        <taxon>Actinomycetes</taxon>
        <taxon>Micrococcales</taxon>
        <taxon>Microbacteriaceae</taxon>
        <taxon>Agromyces</taxon>
    </lineage>
</organism>
<name>A0A9W6CWM5_9MICO</name>
<dbReference type="InterPro" id="IPR005501">
    <property type="entry name" value="LamB/YcsF/PxpA-like"/>
</dbReference>
<keyword evidence="1" id="KW-0547">Nucleotide-binding</keyword>
<dbReference type="GO" id="GO:0005975">
    <property type="term" value="P:carbohydrate metabolic process"/>
    <property type="evidence" value="ECO:0007669"/>
    <property type="project" value="InterPro"/>
</dbReference>
<dbReference type="Pfam" id="PF03746">
    <property type="entry name" value="LamB_YcsF"/>
    <property type="match status" value="1"/>
</dbReference>
<dbReference type="PANTHER" id="PTHR30292">
    <property type="entry name" value="UNCHARACTERIZED PROTEIN YBGL-RELATED"/>
    <property type="match status" value="1"/>
</dbReference>